<comment type="similarity">
    <text evidence="2 6">Belongs to the ABC-3 integral membrane protein family.</text>
</comment>
<keyword evidence="3 6" id="KW-0812">Transmembrane</keyword>
<dbReference type="PANTHER" id="PTHR30477">
    <property type="entry name" value="ABC-TRANSPORTER METAL-BINDING PROTEIN"/>
    <property type="match status" value="1"/>
</dbReference>
<dbReference type="InterPro" id="IPR037294">
    <property type="entry name" value="ABC_BtuC-like"/>
</dbReference>
<sequence>MIGLVEGMSSSPEVRVALAVGTIVAVITAAVGVLTVLRGQSFAAHALTDLASVGGSAAFLFGGDQLWGFVIASVLSALGMHAIGIERIRKRDIATGIVLSAGMGLTALFLMLAATGRSSGGSPMSVLFGSLFSLRASVVPLVCVLAILCAVVLALIWRPSLLATASLPFARARGARTRAVDALFMCALGIGVALGAISVGAVLATALLVGPAASSLRVAGSTRAALVASCLIGVACVWGGVALSYASYAFLGGRSLSASFCIVALVFVCYLAALMMSGIEGAARKGARKRV</sequence>
<feature type="transmembrane region" description="Helical" evidence="7">
    <location>
        <begin position="16"/>
        <end position="37"/>
    </location>
</feature>
<dbReference type="STRING" id="700015.Corgl_1521"/>
<feature type="transmembrane region" description="Helical" evidence="7">
    <location>
        <begin position="224"/>
        <end position="246"/>
    </location>
</feature>
<dbReference type="InterPro" id="IPR001626">
    <property type="entry name" value="ABC_TroCD"/>
</dbReference>
<evidence type="ECO:0000256" key="5">
    <source>
        <dbReference type="ARBA" id="ARBA00023136"/>
    </source>
</evidence>
<feature type="transmembrane region" description="Helical" evidence="7">
    <location>
        <begin position="42"/>
        <end position="61"/>
    </location>
</feature>
<dbReference type="GO" id="GO:0010043">
    <property type="term" value="P:response to zinc ion"/>
    <property type="evidence" value="ECO:0007669"/>
    <property type="project" value="TreeGrafter"/>
</dbReference>
<evidence type="ECO:0000256" key="6">
    <source>
        <dbReference type="RuleBase" id="RU003943"/>
    </source>
</evidence>
<accession>F2NAU2</accession>
<dbReference type="GO" id="GO:0055085">
    <property type="term" value="P:transmembrane transport"/>
    <property type="evidence" value="ECO:0007669"/>
    <property type="project" value="InterPro"/>
</dbReference>
<dbReference type="eggNOG" id="COG1108">
    <property type="taxonomic scope" value="Bacteria"/>
</dbReference>
<dbReference type="AlphaFoldDB" id="F2NAU2"/>
<evidence type="ECO:0000256" key="7">
    <source>
        <dbReference type="SAM" id="Phobius"/>
    </source>
</evidence>
<protein>
    <submittedName>
        <fullName evidence="8">ABC-3 protein</fullName>
    </submittedName>
</protein>
<dbReference type="RefSeq" id="WP_013709362.1">
    <property type="nucleotide sequence ID" value="NC_015389.1"/>
</dbReference>
<feature type="transmembrane region" description="Helical" evidence="7">
    <location>
        <begin position="67"/>
        <end position="85"/>
    </location>
</feature>
<dbReference type="HOGENOM" id="CLU_028808_1_0_11"/>
<keyword evidence="6" id="KW-0813">Transport</keyword>
<dbReference type="EMBL" id="CP002628">
    <property type="protein sequence ID" value="AEB07620.1"/>
    <property type="molecule type" value="Genomic_DNA"/>
</dbReference>
<feature type="transmembrane region" description="Helical" evidence="7">
    <location>
        <begin position="136"/>
        <end position="158"/>
    </location>
</feature>
<evidence type="ECO:0000256" key="3">
    <source>
        <dbReference type="ARBA" id="ARBA00022692"/>
    </source>
</evidence>
<evidence type="ECO:0000313" key="8">
    <source>
        <dbReference type="EMBL" id="AEB07620.1"/>
    </source>
</evidence>
<organism evidence="8 9">
    <name type="scientific">Coriobacterium glomerans (strain ATCC 49209 / DSM 20642 / JCM 10262 / PW2)</name>
    <dbReference type="NCBI Taxonomy" id="700015"/>
    <lineage>
        <taxon>Bacteria</taxon>
        <taxon>Bacillati</taxon>
        <taxon>Actinomycetota</taxon>
        <taxon>Coriobacteriia</taxon>
        <taxon>Coriobacteriales</taxon>
        <taxon>Coriobacteriaceae</taxon>
        <taxon>Coriobacterium</taxon>
    </lineage>
</organism>
<feature type="transmembrane region" description="Helical" evidence="7">
    <location>
        <begin position="179"/>
        <end position="204"/>
    </location>
</feature>
<feature type="transmembrane region" description="Helical" evidence="7">
    <location>
        <begin position="258"/>
        <end position="279"/>
    </location>
</feature>
<dbReference type="Pfam" id="PF00950">
    <property type="entry name" value="ABC-3"/>
    <property type="match status" value="1"/>
</dbReference>
<proteinExistence type="inferred from homology"/>
<dbReference type="KEGG" id="cgo:Corgl_1521"/>
<dbReference type="SUPFAM" id="SSF81345">
    <property type="entry name" value="ABC transporter involved in vitamin B12 uptake, BtuC"/>
    <property type="match status" value="1"/>
</dbReference>
<name>F2NAU2_CORGP</name>
<feature type="transmembrane region" description="Helical" evidence="7">
    <location>
        <begin position="97"/>
        <end position="116"/>
    </location>
</feature>
<reference evidence="9" key="1">
    <citation type="journal article" date="2013" name="Stand. Genomic Sci.">
        <title>Complete genome sequence of Coriobacterium glomerans type strain (PW2(T)) from the midgut of Pyrrhocoris apterus L. (red soldier bug).</title>
        <authorList>
            <person name="Stackebrandt E."/>
            <person name="Zeytun A."/>
            <person name="Lapidus A."/>
            <person name="Nolan M."/>
            <person name="Lucas S."/>
            <person name="Hammon N."/>
            <person name="Deshpande S."/>
            <person name="Cheng J.F."/>
            <person name="Tapia R."/>
            <person name="Goodwin L.A."/>
            <person name="Pitluck S."/>
            <person name="Liolios K."/>
            <person name="Pagani I."/>
            <person name="Ivanova N."/>
            <person name="Mavromatis K."/>
            <person name="Mikhailova N."/>
            <person name="Huntemann M."/>
            <person name="Pati A."/>
            <person name="Chen A."/>
            <person name="Palaniappan K."/>
            <person name="Chang Y.J."/>
            <person name="Land M."/>
            <person name="Hauser L."/>
            <person name="Rohde M."/>
            <person name="Pukall R."/>
            <person name="Goker M."/>
            <person name="Detter J.C."/>
            <person name="Woyke T."/>
            <person name="Bristow J."/>
            <person name="Eisen J.A."/>
            <person name="Markowitz V."/>
            <person name="Hugenholtz P."/>
            <person name="Kyrpides N.C."/>
            <person name="Klenk H.P."/>
        </authorList>
    </citation>
    <scope>NUCLEOTIDE SEQUENCE</scope>
    <source>
        <strain evidence="9">ATCC 49209 / DSM 20642 / JCM 10262 / PW2</strain>
    </source>
</reference>
<comment type="subcellular location">
    <subcellularLocation>
        <location evidence="6">Cell membrane</location>
        <topology evidence="6">Multi-pass membrane protein</topology>
    </subcellularLocation>
    <subcellularLocation>
        <location evidence="1">Membrane</location>
        <topology evidence="1">Multi-pass membrane protein</topology>
    </subcellularLocation>
</comment>
<evidence type="ECO:0000313" key="9">
    <source>
        <dbReference type="Proteomes" id="UP000006851"/>
    </source>
</evidence>
<dbReference type="OrthoDB" id="2375762at2"/>
<evidence type="ECO:0000256" key="4">
    <source>
        <dbReference type="ARBA" id="ARBA00022989"/>
    </source>
</evidence>
<gene>
    <name evidence="8" type="ordered locus">Corgl_1521</name>
</gene>
<evidence type="ECO:0000256" key="1">
    <source>
        <dbReference type="ARBA" id="ARBA00004141"/>
    </source>
</evidence>
<keyword evidence="9" id="KW-1185">Reference proteome</keyword>
<keyword evidence="4 7" id="KW-1133">Transmembrane helix</keyword>
<evidence type="ECO:0000256" key="2">
    <source>
        <dbReference type="ARBA" id="ARBA00008034"/>
    </source>
</evidence>
<dbReference type="Gene3D" id="1.10.3470.10">
    <property type="entry name" value="ABC transporter involved in vitamin B12 uptake, BtuC"/>
    <property type="match status" value="1"/>
</dbReference>
<dbReference type="GO" id="GO:0043190">
    <property type="term" value="C:ATP-binding cassette (ABC) transporter complex"/>
    <property type="evidence" value="ECO:0007669"/>
    <property type="project" value="InterPro"/>
</dbReference>
<dbReference type="Proteomes" id="UP000006851">
    <property type="component" value="Chromosome"/>
</dbReference>
<keyword evidence="5 7" id="KW-0472">Membrane</keyword>
<dbReference type="PANTHER" id="PTHR30477:SF0">
    <property type="entry name" value="METAL TRANSPORT SYSTEM MEMBRANE PROTEIN TM_0125-RELATED"/>
    <property type="match status" value="1"/>
</dbReference>